<dbReference type="InterPro" id="IPR036047">
    <property type="entry name" value="F-box-like_dom_sf"/>
</dbReference>
<dbReference type="InterPro" id="IPR001810">
    <property type="entry name" value="F-box_dom"/>
</dbReference>
<feature type="region of interest" description="Disordered" evidence="1">
    <location>
        <begin position="433"/>
        <end position="498"/>
    </location>
</feature>
<organism evidence="3 4">
    <name type="scientific">Diacronema lutheri</name>
    <name type="common">Unicellular marine alga</name>
    <name type="synonym">Monochrysis lutheri</name>
    <dbReference type="NCBI Taxonomy" id="2081491"/>
    <lineage>
        <taxon>Eukaryota</taxon>
        <taxon>Haptista</taxon>
        <taxon>Haptophyta</taxon>
        <taxon>Pavlovophyceae</taxon>
        <taxon>Pavlovales</taxon>
        <taxon>Pavlovaceae</taxon>
        <taxon>Diacronema</taxon>
    </lineage>
</organism>
<feature type="region of interest" description="Disordered" evidence="1">
    <location>
        <begin position="348"/>
        <end position="377"/>
    </location>
</feature>
<dbReference type="Pfam" id="PF12937">
    <property type="entry name" value="F-box-like"/>
    <property type="match status" value="1"/>
</dbReference>
<dbReference type="SUPFAM" id="SSF81383">
    <property type="entry name" value="F-box domain"/>
    <property type="match status" value="1"/>
</dbReference>
<dbReference type="Proteomes" id="UP000751190">
    <property type="component" value="Unassembled WGS sequence"/>
</dbReference>
<evidence type="ECO:0000259" key="2">
    <source>
        <dbReference type="Pfam" id="PF12937"/>
    </source>
</evidence>
<proteinExistence type="predicted"/>
<feature type="compositionally biased region" description="Low complexity" evidence="1">
    <location>
        <begin position="348"/>
        <end position="362"/>
    </location>
</feature>
<dbReference type="EMBL" id="JAGTXO010000034">
    <property type="protein sequence ID" value="KAG8460227.1"/>
    <property type="molecule type" value="Genomic_DNA"/>
</dbReference>
<comment type="caution">
    <text evidence="3">The sequence shown here is derived from an EMBL/GenBank/DDBJ whole genome shotgun (WGS) entry which is preliminary data.</text>
</comment>
<keyword evidence="4" id="KW-1185">Reference proteome</keyword>
<evidence type="ECO:0000313" key="4">
    <source>
        <dbReference type="Proteomes" id="UP000751190"/>
    </source>
</evidence>
<feature type="compositionally biased region" description="Low complexity" evidence="1">
    <location>
        <begin position="546"/>
        <end position="560"/>
    </location>
</feature>
<evidence type="ECO:0000256" key="1">
    <source>
        <dbReference type="SAM" id="MobiDB-lite"/>
    </source>
</evidence>
<gene>
    <name evidence="3" type="ORF">KFE25_004475</name>
</gene>
<protein>
    <recommendedName>
        <fullName evidence="2">F-box domain-containing protein</fullName>
    </recommendedName>
</protein>
<feature type="compositionally biased region" description="Gly residues" evidence="1">
    <location>
        <begin position="363"/>
        <end position="377"/>
    </location>
</feature>
<dbReference type="AlphaFoldDB" id="A0A8J5XB65"/>
<dbReference type="Gene3D" id="1.20.1280.50">
    <property type="match status" value="1"/>
</dbReference>
<sequence length="597" mass="57843">MALGGELGGEDVLLLVLSQLEPLRDLARCAQVCVTWRAACASPLIRLRALDAATATLLPRVDAAAAAAAEPRADGAGMDATLVAAALPPAAAFGGDARAVPRLLRPGSAAAHRRADAARLALDLGALELLGGALALAARLVHPPLAAAPPACVGALGCTPSAAERAAQLLAGGGGGGGSGGGGERADARGARVVALAALCIAVETLRAPEQPPTAEHAFIRARAADGGELHAAVAKQLAACALDSPPVRAEVSAQAARHLAAHLRRAWATQPPRARAPFLRAAAAADRRHARALAGVDAARAHARALGGAMAAAGALAPGAHDWAVLALAHPALAALCRAASARAAPPAEPLASGRGARVGAAAGGGGGGRSGGGGDVEWAVTLSPAGACRRHSLAPTGGAPARLLATLAAPAPRPVTAAPLAPRAVEAAALGASGTRAPRAATARASAGGGHGDGGAPPLLAAGRVDTPRSPAAGKTQHRPPAPRAGGSTGAGAGAGARVPTIVWPHEAPAPNCAAAGPPPRSAAAVDELAVSPRGAGGGRRAPRPGAAPVAARRAESDAATAAAARAAAAAEVDAQVARLDERVRALLARTPPPV</sequence>
<dbReference type="CDD" id="cd09917">
    <property type="entry name" value="F-box_SF"/>
    <property type="match status" value="1"/>
</dbReference>
<accession>A0A8J5XB65</accession>
<evidence type="ECO:0000313" key="3">
    <source>
        <dbReference type="EMBL" id="KAG8460227.1"/>
    </source>
</evidence>
<feature type="domain" description="F-box" evidence="2">
    <location>
        <begin position="11"/>
        <end position="43"/>
    </location>
</feature>
<reference evidence="3" key="1">
    <citation type="submission" date="2021-05" db="EMBL/GenBank/DDBJ databases">
        <title>The genome of the haptophyte Pavlova lutheri (Diacronema luteri, Pavlovales) - a model for lipid biosynthesis in eukaryotic algae.</title>
        <authorList>
            <person name="Hulatt C.J."/>
            <person name="Posewitz M.C."/>
        </authorList>
    </citation>
    <scope>NUCLEOTIDE SEQUENCE</scope>
    <source>
        <strain evidence="3">NIVA-4/92</strain>
    </source>
</reference>
<feature type="compositionally biased region" description="Low complexity" evidence="1">
    <location>
        <begin position="433"/>
        <end position="448"/>
    </location>
</feature>
<feature type="region of interest" description="Disordered" evidence="1">
    <location>
        <begin position="534"/>
        <end position="560"/>
    </location>
</feature>
<name>A0A8J5XB65_DIALT</name>